<dbReference type="GO" id="GO:0006597">
    <property type="term" value="P:spermine biosynthetic process"/>
    <property type="evidence" value="ECO:0007669"/>
    <property type="project" value="InterPro"/>
</dbReference>
<evidence type="ECO:0000256" key="7">
    <source>
        <dbReference type="ARBA" id="ARBA00022813"/>
    </source>
</evidence>
<keyword evidence="10" id="KW-0865">Zymogen</keyword>
<evidence type="ECO:0000256" key="10">
    <source>
        <dbReference type="ARBA" id="ARBA00023145"/>
    </source>
</evidence>
<feature type="modified residue" description="Pyruvic acid (Ser); by autocatalysis" evidence="16">
    <location>
        <position position="89"/>
    </location>
</feature>
<dbReference type="FunFam" id="3.60.90.10:FF:000011">
    <property type="entry name" value="S-adenosylmethionine decarboxylase proenzyme"/>
    <property type="match status" value="1"/>
</dbReference>
<evidence type="ECO:0000256" key="13">
    <source>
        <dbReference type="ARBA" id="ARBA00023317"/>
    </source>
</evidence>
<dbReference type="EC" id="4.1.1.50" evidence="4"/>
<accession>A0A1X7R8Q0</accession>
<evidence type="ECO:0000256" key="2">
    <source>
        <dbReference type="ARBA" id="ARBA00004911"/>
    </source>
</evidence>
<keyword evidence="7 17" id="KW-0068">Autocatalytic cleavage</keyword>
<evidence type="ECO:0000256" key="3">
    <source>
        <dbReference type="ARBA" id="ARBA00008466"/>
    </source>
</evidence>
<dbReference type="InterPro" id="IPR048283">
    <property type="entry name" value="AdoMetDC-like"/>
</dbReference>
<sequence>MTITIKELTNHSYIDHELSATLDSTEAFEGPEKLLEIWFYPDPCAIPDKTKTLRSIPVQIWTDILKLVKCEVLSIKSTKCMDAFLLSESSLFVYDHKITMKTCGTTTTLFCLEEVFKQVNLLLNWNCTLDNGKFSPYKVFYSRRSFMFPSKQRSIHRNWNDEVDYLNKFFTNGKSYTVGRSDQGTHWNLYVTDTNEDSLLNGDTECHETNNYEYNNDETVEILMTGLNHKCADQFVCNREVKSATSSIDEKDNDADDEGHLLGYNMTKKTGLDKIYHESKNSCFHHDAFAFSPCGYSSNMIIDDKYYYTLHVTPEKGWSYASFESNVPVNAVSDNKQDNVDVLQKVLKVFQPTEFCLTFFCKNIQNSRSFQRLISDIDIGPKYTKIDKIIYDLDDYQLLYLRFEMKNTENI</sequence>
<dbReference type="GO" id="GO:0008295">
    <property type="term" value="P:spermidine biosynthetic process"/>
    <property type="evidence" value="ECO:0007669"/>
    <property type="project" value="UniProtKB-KW"/>
</dbReference>
<protein>
    <recommendedName>
        <fullName evidence="4">adenosylmethionine decarboxylase</fullName>
        <ecNumber evidence="4">4.1.1.50</ecNumber>
    </recommendedName>
</protein>
<dbReference type="PANTHER" id="PTHR11570:SF0">
    <property type="entry name" value="S-ADENOSYLMETHIONINE DECARBOXYLASE PROENZYME"/>
    <property type="match status" value="1"/>
</dbReference>
<dbReference type="PROSITE" id="PS01336">
    <property type="entry name" value="ADOMETDC"/>
    <property type="match status" value="1"/>
</dbReference>
<keyword evidence="5" id="KW-0949">S-adenosyl-L-methionine</keyword>
<feature type="chain" id="PRO_5042323005" description="S-adenosylmethionine decarboxylase beta chain" evidence="18">
    <location>
        <begin position="1"/>
        <end position="88"/>
    </location>
</feature>
<proteinExistence type="inferred from homology"/>
<evidence type="ECO:0000256" key="5">
    <source>
        <dbReference type="ARBA" id="ARBA00022691"/>
    </source>
</evidence>
<organism evidence="19 20">
    <name type="scientific">Maudiozyma saulgeensis</name>
    <dbReference type="NCBI Taxonomy" id="1789683"/>
    <lineage>
        <taxon>Eukaryota</taxon>
        <taxon>Fungi</taxon>
        <taxon>Dikarya</taxon>
        <taxon>Ascomycota</taxon>
        <taxon>Saccharomycotina</taxon>
        <taxon>Saccharomycetes</taxon>
        <taxon>Saccharomycetales</taxon>
        <taxon>Saccharomycetaceae</taxon>
        <taxon>Maudiozyma</taxon>
    </lineage>
</organism>
<evidence type="ECO:0000256" key="8">
    <source>
        <dbReference type="ARBA" id="ARBA00023066"/>
    </source>
</evidence>
<comment type="pathway">
    <text evidence="2">Amine and polyamine biosynthesis; S-adenosylmethioninamine biosynthesis; S-adenosylmethioninamine from S-adenosyl-L-methionine: step 1/1.</text>
</comment>
<dbReference type="UniPathway" id="UPA00331">
    <property type="reaction ID" value="UER00451"/>
</dbReference>
<dbReference type="Pfam" id="PF01536">
    <property type="entry name" value="SAM_decarbox"/>
    <property type="match status" value="1"/>
</dbReference>
<dbReference type="InterPro" id="IPR018166">
    <property type="entry name" value="S-AdoMet_deCO2ase_CS"/>
</dbReference>
<keyword evidence="20" id="KW-1185">Reference proteome</keyword>
<evidence type="ECO:0000256" key="17">
    <source>
        <dbReference type="PIRSR" id="PIRSR001355-4"/>
    </source>
</evidence>
<gene>
    <name evidence="19" type="ORF">KASA_0I00594G</name>
</gene>
<dbReference type="GO" id="GO:0004014">
    <property type="term" value="F:adenosylmethionine decarboxylase activity"/>
    <property type="evidence" value="ECO:0007669"/>
    <property type="project" value="UniProtKB-EC"/>
</dbReference>
<evidence type="ECO:0000256" key="6">
    <source>
        <dbReference type="ARBA" id="ARBA00022793"/>
    </source>
</evidence>
<keyword evidence="12" id="KW-0704">Schiff base</keyword>
<evidence type="ECO:0000256" key="14">
    <source>
        <dbReference type="PIRSR" id="PIRSR001355-1"/>
    </source>
</evidence>
<keyword evidence="13" id="KW-0670">Pyruvate</keyword>
<dbReference type="PIRSF" id="PIRSF001355">
    <property type="entry name" value="S-AdenosylMet_decarboxylase"/>
    <property type="match status" value="1"/>
</dbReference>
<dbReference type="InterPro" id="IPR016067">
    <property type="entry name" value="S-AdoMet_deCO2ase_core"/>
</dbReference>
<dbReference type="SUPFAM" id="SSF56276">
    <property type="entry name" value="S-adenosylmethionine decarboxylase"/>
    <property type="match status" value="1"/>
</dbReference>
<feature type="active site" description="Schiff-base intermediate with substrate; via pyruvic acid" evidence="14">
    <location>
        <position position="89"/>
    </location>
</feature>
<dbReference type="AlphaFoldDB" id="A0A1X7R8Q0"/>
<feature type="binding site" evidence="15">
    <location>
        <position position="28"/>
    </location>
    <ligand>
        <name>substrate</name>
    </ligand>
</feature>
<feature type="chain" id="PRO_5042323004" description="S-adenosylmethionine decarboxylase alpha chain" evidence="18">
    <location>
        <begin position="89"/>
        <end position="411"/>
    </location>
</feature>
<keyword evidence="9" id="KW-0620">Polyamine biosynthesis</keyword>
<dbReference type="InterPro" id="IPR001985">
    <property type="entry name" value="S-AdoMet_decarboxylase_euk"/>
</dbReference>
<keyword evidence="6" id="KW-0210">Decarboxylase</keyword>
<evidence type="ECO:0000256" key="4">
    <source>
        <dbReference type="ARBA" id="ARBA00012357"/>
    </source>
</evidence>
<dbReference type="PANTHER" id="PTHR11570">
    <property type="entry name" value="S-ADENOSYLMETHIONINE DECARBOXYLASE"/>
    <property type="match status" value="1"/>
</dbReference>
<dbReference type="Proteomes" id="UP000196158">
    <property type="component" value="Unassembled WGS sequence"/>
</dbReference>
<feature type="site" description="Cleavage (non-hydrolytic); by autolysis" evidence="17">
    <location>
        <begin position="88"/>
        <end position="89"/>
    </location>
</feature>
<dbReference type="OrthoDB" id="1068353at2759"/>
<comment type="similarity">
    <text evidence="3">Belongs to the eukaryotic AdoMetDC family.</text>
</comment>
<name>A0A1X7R8Q0_9SACH</name>
<evidence type="ECO:0000256" key="18">
    <source>
        <dbReference type="PIRSR" id="PIRSR001355-5"/>
    </source>
</evidence>
<feature type="active site" description="Proton acceptor; for processing activity" evidence="14">
    <location>
        <position position="311"/>
    </location>
</feature>
<dbReference type="GO" id="GO:0005829">
    <property type="term" value="C:cytosol"/>
    <property type="evidence" value="ECO:0007669"/>
    <property type="project" value="TreeGrafter"/>
</dbReference>
<feature type="active site" description="Proton donor; for catalytic activity" evidence="14">
    <location>
        <position position="103"/>
    </location>
</feature>
<feature type="binding site" evidence="15">
    <location>
        <position position="315"/>
    </location>
    <ligand>
        <name>substrate</name>
    </ligand>
</feature>
<feature type="active site" description="Proton acceptor; for processing activity" evidence="14">
    <location>
        <position position="297"/>
    </location>
</feature>
<comment type="cofactor">
    <cofactor evidence="1">
        <name>pyruvate</name>
        <dbReference type="ChEBI" id="CHEBI:15361"/>
    </cofactor>
</comment>
<evidence type="ECO:0000256" key="1">
    <source>
        <dbReference type="ARBA" id="ARBA00001928"/>
    </source>
</evidence>
<reference evidence="19 20" key="1">
    <citation type="submission" date="2017-04" db="EMBL/GenBank/DDBJ databases">
        <authorList>
            <person name="Afonso C.L."/>
            <person name="Miller P.J."/>
            <person name="Scott M.A."/>
            <person name="Spackman E."/>
            <person name="Goraichik I."/>
            <person name="Dimitrov K.M."/>
            <person name="Suarez D.L."/>
            <person name="Swayne D.E."/>
        </authorList>
    </citation>
    <scope>NUCLEOTIDE SEQUENCE [LARGE SCALE GENOMIC DNA]</scope>
</reference>
<evidence type="ECO:0000256" key="15">
    <source>
        <dbReference type="PIRSR" id="PIRSR001355-2"/>
    </source>
</evidence>
<evidence type="ECO:0000256" key="12">
    <source>
        <dbReference type="ARBA" id="ARBA00023270"/>
    </source>
</evidence>
<evidence type="ECO:0000313" key="19">
    <source>
        <dbReference type="EMBL" id="SMN22058.1"/>
    </source>
</evidence>
<evidence type="ECO:0000256" key="11">
    <source>
        <dbReference type="ARBA" id="ARBA00023239"/>
    </source>
</evidence>
<evidence type="ECO:0000313" key="20">
    <source>
        <dbReference type="Proteomes" id="UP000196158"/>
    </source>
</evidence>
<evidence type="ECO:0000256" key="16">
    <source>
        <dbReference type="PIRSR" id="PIRSR001355-3"/>
    </source>
</evidence>
<dbReference type="STRING" id="1789683.A0A1X7R8Q0"/>
<evidence type="ECO:0000256" key="9">
    <source>
        <dbReference type="ARBA" id="ARBA00023115"/>
    </source>
</evidence>
<feature type="binding site" evidence="15">
    <location>
        <position position="88"/>
    </location>
    <ligand>
        <name>substrate</name>
    </ligand>
</feature>
<dbReference type="NCBIfam" id="TIGR00535">
    <property type="entry name" value="SAM_DCase"/>
    <property type="match status" value="1"/>
</dbReference>
<dbReference type="EMBL" id="FXLY01000010">
    <property type="protein sequence ID" value="SMN22058.1"/>
    <property type="molecule type" value="Genomic_DNA"/>
</dbReference>
<keyword evidence="8" id="KW-0745">Spermidine biosynthesis</keyword>
<feature type="binding site" evidence="15">
    <location>
        <position position="291"/>
    </location>
    <ligand>
        <name>substrate</name>
    </ligand>
</feature>
<keyword evidence="11" id="KW-0456">Lyase</keyword>
<dbReference type="Gene3D" id="3.60.90.10">
    <property type="entry name" value="S-adenosylmethionine decarboxylase"/>
    <property type="match status" value="1"/>
</dbReference>